<comment type="caution">
    <text evidence="1">The sequence shown here is derived from an EMBL/GenBank/DDBJ whole genome shotgun (WGS) entry which is preliminary data.</text>
</comment>
<dbReference type="PANTHER" id="PTHR35918:SF1">
    <property type="entry name" value="BTB DOMAIN-CONTAINING PROTEIN"/>
    <property type="match status" value="1"/>
</dbReference>
<sequence length="117" mass="13217">MMVQCMGRSHPHSVRMEGFKLAHCLAISEQGCLEMMSLCCEPIVEAIISAMCGWSSSSGKVANDQMSLLVEACHLARITRWAGEHHIYFWKLGIDRVLLDLLLDNCHKRNKLNISCR</sequence>
<dbReference type="AlphaFoldDB" id="A0AAP0RFI6"/>
<proteinExistence type="predicted"/>
<dbReference type="Proteomes" id="UP001415857">
    <property type="component" value="Unassembled WGS sequence"/>
</dbReference>
<organism evidence="1 2">
    <name type="scientific">Liquidambar formosana</name>
    <name type="common">Formosan gum</name>
    <dbReference type="NCBI Taxonomy" id="63359"/>
    <lineage>
        <taxon>Eukaryota</taxon>
        <taxon>Viridiplantae</taxon>
        <taxon>Streptophyta</taxon>
        <taxon>Embryophyta</taxon>
        <taxon>Tracheophyta</taxon>
        <taxon>Spermatophyta</taxon>
        <taxon>Magnoliopsida</taxon>
        <taxon>eudicotyledons</taxon>
        <taxon>Gunneridae</taxon>
        <taxon>Pentapetalae</taxon>
        <taxon>Saxifragales</taxon>
        <taxon>Altingiaceae</taxon>
        <taxon>Liquidambar</taxon>
    </lineage>
</organism>
<dbReference type="InterPro" id="IPR044953">
    <property type="entry name" value="At1g04390-like"/>
</dbReference>
<name>A0AAP0RFI6_LIQFO</name>
<protein>
    <submittedName>
        <fullName evidence="1">Uncharacterized protein</fullName>
    </submittedName>
</protein>
<dbReference type="PANTHER" id="PTHR35918">
    <property type="entry name" value="OS06G0674800 PROTEIN"/>
    <property type="match status" value="1"/>
</dbReference>
<evidence type="ECO:0000313" key="2">
    <source>
        <dbReference type="Proteomes" id="UP001415857"/>
    </source>
</evidence>
<gene>
    <name evidence="1" type="ORF">L1049_023170</name>
</gene>
<accession>A0AAP0RFI6</accession>
<dbReference type="EMBL" id="JBBPBK010000011">
    <property type="protein sequence ID" value="KAK9275896.1"/>
    <property type="molecule type" value="Genomic_DNA"/>
</dbReference>
<reference evidence="1 2" key="1">
    <citation type="journal article" date="2024" name="Plant J.">
        <title>Genome sequences and population genomics reveal climatic adaptation and genomic divergence between two closely related sweetgum species.</title>
        <authorList>
            <person name="Xu W.Q."/>
            <person name="Ren C.Q."/>
            <person name="Zhang X.Y."/>
            <person name="Comes H.P."/>
            <person name="Liu X.H."/>
            <person name="Li Y.G."/>
            <person name="Kettle C.J."/>
            <person name="Jalonen R."/>
            <person name="Gaisberger H."/>
            <person name="Ma Y.Z."/>
            <person name="Qiu Y.X."/>
        </authorList>
    </citation>
    <scope>NUCLEOTIDE SEQUENCE [LARGE SCALE GENOMIC DNA]</scope>
    <source>
        <strain evidence="1">Hangzhou</strain>
    </source>
</reference>
<evidence type="ECO:0000313" key="1">
    <source>
        <dbReference type="EMBL" id="KAK9275896.1"/>
    </source>
</evidence>
<keyword evidence="2" id="KW-1185">Reference proteome</keyword>